<evidence type="ECO:0000313" key="3">
    <source>
        <dbReference type="EMBL" id="GES99815.1"/>
    </source>
</evidence>
<proteinExistence type="predicted"/>
<dbReference type="Proteomes" id="UP000247702">
    <property type="component" value="Unassembled WGS sequence"/>
</dbReference>
<sequence>MLDIFAAIQSDIHKEIWKTHAQNIHDFEKSILSITKRDKKSYRSTFCSPKRHKSNTHKRSHHTAFSILNNDSNSSNPPTDPHRVHRTSRQTSFDPFNLTENFNPLAKFKQDAFIRYTSCNFLHSGS</sequence>
<reference evidence="3" key="2">
    <citation type="submission" date="2019-10" db="EMBL/GenBank/DDBJ databases">
        <title>Conservation and host-specific expression of non-tandemly repeated heterogenous ribosome RNA gene in arbuscular mycorrhizal fungi.</title>
        <authorList>
            <person name="Maeda T."/>
            <person name="Kobayashi Y."/>
            <person name="Nakagawa T."/>
            <person name="Ezawa T."/>
            <person name="Yamaguchi K."/>
            <person name="Bino T."/>
            <person name="Nishimoto Y."/>
            <person name="Shigenobu S."/>
            <person name="Kawaguchi M."/>
        </authorList>
    </citation>
    <scope>NUCLEOTIDE SEQUENCE</scope>
    <source>
        <strain evidence="3">HR1</strain>
    </source>
</reference>
<comment type="caution">
    <text evidence="2">The sequence shown here is derived from an EMBL/GenBank/DDBJ whole genome shotgun (WGS) entry which is preliminary data.</text>
</comment>
<dbReference type="AlphaFoldDB" id="A0A2Z6SKB7"/>
<feature type="compositionally biased region" description="Basic residues" evidence="1">
    <location>
        <begin position="49"/>
        <end position="62"/>
    </location>
</feature>
<protein>
    <submittedName>
        <fullName evidence="2">Uncharacterized protein</fullName>
    </submittedName>
</protein>
<dbReference type="EMBL" id="BLAL01000285">
    <property type="protein sequence ID" value="GES99815.1"/>
    <property type="molecule type" value="Genomic_DNA"/>
</dbReference>
<evidence type="ECO:0000313" key="4">
    <source>
        <dbReference type="Proteomes" id="UP000247702"/>
    </source>
</evidence>
<evidence type="ECO:0000313" key="2">
    <source>
        <dbReference type="EMBL" id="GBC06709.1"/>
    </source>
</evidence>
<name>A0A2Z6SKB7_9GLOM</name>
<evidence type="ECO:0000256" key="1">
    <source>
        <dbReference type="SAM" id="MobiDB-lite"/>
    </source>
</evidence>
<feature type="region of interest" description="Disordered" evidence="1">
    <location>
        <begin position="44"/>
        <end position="93"/>
    </location>
</feature>
<gene>
    <name evidence="3" type="ORF">RCL2_002629600</name>
    <name evidence="2" type="ORF">RclHR1_00700008</name>
</gene>
<keyword evidence="4" id="KW-1185">Reference proteome</keyword>
<dbReference type="EMBL" id="BEXD01004093">
    <property type="protein sequence ID" value="GBC06709.1"/>
    <property type="molecule type" value="Genomic_DNA"/>
</dbReference>
<accession>A0A2Z6SKB7</accession>
<dbReference type="Proteomes" id="UP000615446">
    <property type="component" value="Unassembled WGS sequence"/>
</dbReference>
<reference evidence="2 4" key="1">
    <citation type="submission" date="2017-11" db="EMBL/GenBank/DDBJ databases">
        <title>The genome of Rhizophagus clarus HR1 reveals common genetic basis of auxotrophy among arbuscular mycorrhizal fungi.</title>
        <authorList>
            <person name="Kobayashi Y."/>
        </authorList>
    </citation>
    <scope>NUCLEOTIDE SEQUENCE [LARGE SCALE GENOMIC DNA]</scope>
    <source>
        <strain evidence="2 4">HR1</strain>
    </source>
</reference>
<organism evidence="2 4">
    <name type="scientific">Rhizophagus clarus</name>
    <dbReference type="NCBI Taxonomy" id="94130"/>
    <lineage>
        <taxon>Eukaryota</taxon>
        <taxon>Fungi</taxon>
        <taxon>Fungi incertae sedis</taxon>
        <taxon>Mucoromycota</taxon>
        <taxon>Glomeromycotina</taxon>
        <taxon>Glomeromycetes</taxon>
        <taxon>Glomerales</taxon>
        <taxon>Glomeraceae</taxon>
        <taxon>Rhizophagus</taxon>
    </lineage>
</organism>